<keyword evidence="7" id="KW-1185">Reference proteome</keyword>
<accession>A0A914YVF8</accession>
<proteinExistence type="predicted"/>
<evidence type="ECO:0000256" key="1">
    <source>
        <dbReference type="ARBA" id="ARBA00022723"/>
    </source>
</evidence>
<dbReference type="GO" id="GO:0002039">
    <property type="term" value="F:p53 binding"/>
    <property type="evidence" value="ECO:0007669"/>
    <property type="project" value="TreeGrafter"/>
</dbReference>
<keyword evidence="1" id="KW-0479">Metal-binding</keyword>
<dbReference type="InterPro" id="IPR013083">
    <property type="entry name" value="Znf_RING/FYVE/PHD"/>
</dbReference>
<evidence type="ECO:0000313" key="8">
    <source>
        <dbReference type="WBParaSite" id="PSU_v2.g4570.t1"/>
    </source>
</evidence>
<feature type="compositionally biased region" description="Basic and acidic residues" evidence="5">
    <location>
        <begin position="29"/>
        <end position="56"/>
    </location>
</feature>
<dbReference type="PROSITE" id="PS01359">
    <property type="entry name" value="ZF_PHD_1"/>
    <property type="match status" value="1"/>
</dbReference>
<dbReference type="InterPro" id="IPR001965">
    <property type="entry name" value="Znf_PHD"/>
</dbReference>
<dbReference type="CDD" id="cd15522">
    <property type="entry name" value="PHD_TAF3"/>
    <property type="match status" value="1"/>
</dbReference>
<sequence>MSERQQMSKALKESMETANMVPSTSSSSRSDRHSYEQRIAKKKRPEKDKLLGEKKSKNANPSLSSSSVPPPPSLPPQISTPPPAQMPLNEPPPKLEAAAPTAEKEDDEEDEKWWCPMCGLRYVDGDNMVMCEKCKYWYHWSCVGIVVEPQEEQWYCERCKEALKKEKGSKK</sequence>
<keyword evidence="3" id="KW-0862">Zinc</keyword>
<dbReference type="GO" id="GO:0005669">
    <property type="term" value="C:transcription factor TFIID complex"/>
    <property type="evidence" value="ECO:0007669"/>
    <property type="project" value="TreeGrafter"/>
</dbReference>
<dbReference type="InterPro" id="IPR019786">
    <property type="entry name" value="Zinc_finger_PHD-type_CS"/>
</dbReference>
<dbReference type="GO" id="GO:0045944">
    <property type="term" value="P:positive regulation of transcription by RNA polymerase II"/>
    <property type="evidence" value="ECO:0007669"/>
    <property type="project" value="TreeGrafter"/>
</dbReference>
<dbReference type="PANTHER" id="PTHR46452">
    <property type="entry name" value="TRANSCRIPTION INITIATION FACTOR TFIID SUBUNIT 3"/>
    <property type="match status" value="1"/>
</dbReference>
<dbReference type="PROSITE" id="PS50016">
    <property type="entry name" value="ZF_PHD_2"/>
    <property type="match status" value="1"/>
</dbReference>
<dbReference type="WBParaSite" id="PSU_v2.g4570.t1">
    <property type="protein sequence ID" value="PSU_v2.g4570.t1"/>
    <property type="gene ID" value="PSU_v2.g4570"/>
</dbReference>
<evidence type="ECO:0000259" key="6">
    <source>
        <dbReference type="PROSITE" id="PS50016"/>
    </source>
</evidence>
<dbReference type="PANTHER" id="PTHR46452:SF1">
    <property type="entry name" value="TRANSCRIPTION INITIATION FACTOR TFIID SUBUNIT 3"/>
    <property type="match status" value="1"/>
</dbReference>
<dbReference type="Pfam" id="PF00628">
    <property type="entry name" value="PHD"/>
    <property type="match status" value="1"/>
</dbReference>
<dbReference type="Gene3D" id="3.30.40.10">
    <property type="entry name" value="Zinc/RING finger domain, C3HC4 (zinc finger)"/>
    <property type="match status" value="1"/>
</dbReference>
<keyword evidence="2 4" id="KW-0863">Zinc-finger</keyword>
<evidence type="ECO:0000256" key="3">
    <source>
        <dbReference type="ARBA" id="ARBA00022833"/>
    </source>
</evidence>
<dbReference type="InterPro" id="IPR011011">
    <property type="entry name" value="Znf_FYVE_PHD"/>
</dbReference>
<feature type="region of interest" description="Disordered" evidence="5">
    <location>
        <begin position="1"/>
        <end position="111"/>
    </location>
</feature>
<dbReference type="SUPFAM" id="SSF57903">
    <property type="entry name" value="FYVE/PHD zinc finger"/>
    <property type="match status" value="1"/>
</dbReference>
<dbReference type="GO" id="GO:0008270">
    <property type="term" value="F:zinc ion binding"/>
    <property type="evidence" value="ECO:0007669"/>
    <property type="project" value="UniProtKB-KW"/>
</dbReference>
<dbReference type="AlphaFoldDB" id="A0A914YVF8"/>
<organism evidence="7 8">
    <name type="scientific">Panagrolaimus superbus</name>
    <dbReference type="NCBI Taxonomy" id="310955"/>
    <lineage>
        <taxon>Eukaryota</taxon>
        <taxon>Metazoa</taxon>
        <taxon>Ecdysozoa</taxon>
        <taxon>Nematoda</taxon>
        <taxon>Chromadorea</taxon>
        <taxon>Rhabditida</taxon>
        <taxon>Tylenchina</taxon>
        <taxon>Panagrolaimomorpha</taxon>
        <taxon>Panagrolaimoidea</taxon>
        <taxon>Panagrolaimidae</taxon>
        <taxon>Panagrolaimus</taxon>
    </lineage>
</organism>
<dbReference type="InterPro" id="IPR019787">
    <property type="entry name" value="Znf_PHD-finger"/>
</dbReference>
<dbReference type="SMART" id="SM00249">
    <property type="entry name" value="PHD"/>
    <property type="match status" value="1"/>
</dbReference>
<evidence type="ECO:0000256" key="2">
    <source>
        <dbReference type="ARBA" id="ARBA00022771"/>
    </source>
</evidence>
<name>A0A914YVF8_9BILA</name>
<evidence type="ECO:0000256" key="4">
    <source>
        <dbReference type="PROSITE-ProRule" id="PRU00146"/>
    </source>
</evidence>
<reference evidence="8" key="1">
    <citation type="submission" date="2022-11" db="UniProtKB">
        <authorList>
            <consortium name="WormBaseParasite"/>
        </authorList>
    </citation>
    <scope>IDENTIFICATION</scope>
</reference>
<evidence type="ECO:0000256" key="5">
    <source>
        <dbReference type="SAM" id="MobiDB-lite"/>
    </source>
</evidence>
<feature type="compositionally biased region" description="Pro residues" evidence="5">
    <location>
        <begin position="68"/>
        <end position="94"/>
    </location>
</feature>
<dbReference type="Proteomes" id="UP000887577">
    <property type="component" value="Unplaced"/>
</dbReference>
<evidence type="ECO:0000313" key="7">
    <source>
        <dbReference type="Proteomes" id="UP000887577"/>
    </source>
</evidence>
<feature type="domain" description="PHD-type" evidence="6">
    <location>
        <begin position="112"/>
        <end position="162"/>
    </location>
</feature>
<protein>
    <submittedName>
        <fullName evidence="8">PHD-type domain-containing protein</fullName>
    </submittedName>
</protein>